<keyword evidence="3" id="KW-0276">Fatty acid metabolism</keyword>
<proteinExistence type="inferred from homology"/>
<dbReference type="InterPro" id="IPR045002">
    <property type="entry name" value="Ech1-like"/>
</dbReference>
<dbReference type="GO" id="GO:0005739">
    <property type="term" value="C:mitochondrion"/>
    <property type="evidence" value="ECO:0007669"/>
    <property type="project" value="TreeGrafter"/>
</dbReference>
<comment type="similarity">
    <text evidence="2">Belongs to the enoyl-CoA hydratase/isomerase family.</text>
</comment>
<dbReference type="PANTHER" id="PTHR43149">
    <property type="entry name" value="ENOYL-COA HYDRATASE"/>
    <property type="match status" value="1"/>
</dbReference>
<evidence type="ECO:0000256" key="2">
    <source>
        <dbReference type="ARBA" id="ARBA00005254"/>
    </source>
</evidence>
<protein>
    <submittedName>
        <fullName evidence="6">Uncharacterized protein</fullName>
    </submittedName>
</protein>
<name>A0A7S4DN06_9EUKA</name>
<dbReference type="Gene3D" id="1.10.12.10">
    <property type="entry name" value="Lyase 2-enoyl-coa Hydratase, Chain A, domain 2"/>
    <property type="match status" value="1"/>
</dbReference>
<evidence type="ECO:0000313" key="6">
    <source>
        <dbReference type="EMBL" id="CAE0659978.1"/>
    </source>
</evidence>
<dbReference type="CDD" id="cd06558">
    <property type="entry name" value="crotonase-like"/>
    <property type="match status" value="1"/>
</dbReference>
<evidence type="ECO:0000256" key="1">
    <source>
        <dbReference type="ARBA" id="ARBA00005005"/>
    </source>
</evidence>
<dbReference type="InterPro" id="IPR029045">
    <property type="entry name" value="ClpP/crotonase-like_dom_sf"/>
</dbReference>
<dbReference type="FunFam" id="1.10.12.10:FF:000004">
    <property type="entry name" value="Delta3,5-delta2,4-dienoyl-CoA isomerase"/>
    <property type="match status" value="1"/>
</dbReference>
<keyword evidence="4" id="KW-0443">Lipid metabolism</keyword>
<reference evidence="6" key="1">
    <citation type="submission" date="2021-01" db="EMBL/GenBank/DDBJ databases">
        <authorList>
            <person name="Corre E."/>
            <person name="Pelletier E."/>
            <person name="Niang G."/>
            <person name="Scheremetjew M."/>
            <person name="Finn R."/>
            <person name="Kale V."/>
            <person name="Holt S."/>
            <person name="Cochrane G."/>
            <person name="Meng A."/>
            <person name="Brown T."/>
            <person name="Cohen L."/>
        </authorList>
    </citation>
    <scope>NUCLEOTIDE SEQUENCE</scope>
    <source>
        <strain evidence="6">CCCM811</strain>
    </source>
</reference>
<evidence type="ECO:0000256" key="4">
    <source>
        <dbReference type="ARBA" id="ARBA00023098"/>
    </source>
</evidence>
<comment type="pathway">
    <text evidence="1">Lipid metabolism; fatty acid beta-oxidation.</text>
</comment>
<evidence type="ECO:0000256" key="3">
    <source>
        <dbReference type="ARBA" id="ARBA00022832"/>
    </source>
</evidence>
<dbReference type="InterPro" id="IPR001753">
    <property type="entry name" value="Enoyl-CoA_hydra/iso"/>
</dbReference>
<gene>
    <name evidence="6" type="ORF">LGLO00237_LOCUS11558</name>
</gene>
<dbReference type="SUPFAM" id="SSF52096">
    <property type="entry name" value="ClpP/crotonase"/>
    <property type="match status" value="1"/>
</dbReference>
<accession>A0A7S4DN06</accession>
<dbReference type="InterPro" id="IPR014748">
    <property type="entry name" value="Enoyl-CoA_hydra_C"/>
</dbReference>
<dbReference type="PANTHER" id="PTHR43149:SF1">
    <property type="entry name" value="DELTA(3,5)-DELTA(2,4)-DIENOYL-COA ISOMERASE, MITOCHONDRIAL"/>
    <property type="match status" value="1"/>
</dbReference>
<dbReference type="UniPathway" id="UPA00659"/>
<dbReference type="EMBL" id="HBIV01015858">
    <property type="protein sequence ID" value="CAE0659978.1"/>
    <property type="molecule type" value="Transcribed_RNA"/>
</dbReference>
<keyword evidence="5" id="KW-0413">Isomerase</keyword>
<evidence type="ECO:0000256" key="5">
    <source>
        <dbReference type="ARBA" id="ARBA00023235"/>
    </source>
</evidence>
<dbReference type="GO" id="GO:0006635">
    <property type="term" value="P:fatty acid beta-oxidation"/>
    <property type="evidence" value="ECO:0007669"/>
    <property type="project" value="UniProtKB-UniPathway"/>
</dbReference>
<organism evidence="6">
    <name type="scientific">Lotharella globosa</name>
    <dbReference type="NCBI Taxonomy" id="91324"/>
    <lineage>
        <taxon>Eukaryota</taxon>
        <taxon>Sar</taxon>
        <taxon>Rhizaria</taxon>
        <taxon>Cercozoa</taxon>
        <taxon>Chlorarachniophyceae</taxon>
        <taxon>Lotharella</taxon>
    </lineage>
</organism>
<dbReference type="Gene3D" id="3.90.226.10">
    <property type="entry name" value="2-enoyl-CoA Hydratase, Chain A, domain 1"/>
    <property type="match status" value="1"/>
</dbReference>
<sequence length="148" mass="16180">MITACDIRLCTDNSFFCVKEVDIGLAADVGTLQRLPKVIGNESLVRDLCFTARKMYAAEAKSCGLVSQMFKEKKSMMQGAMAMAKLIASKSPVAVQGTKLALIHARDHSVSEGLQWIKDWNAAMLHTQDIPKSVMGAMTKKAPIFSKL</sequence>
<dbReference type="Pfam" id="PF00378">
    <property type="entry name" value="ECH_1"/>
    <property type="match status" value="1"/>
</dbReference>
<dbReference type="GO" id="GO:0051750">
    <property type="term" value="F:delta(3,5)-delta(2,4)-dienoyl-CoA isomerase activity"/>
    <property type="evidence" value="ECO:0007669"/>
    <property type="project" value="TreeGrafter"/>
</dbReference>
<dbReference type="AlphaFoldDB" id="A0A7S4DN06"/>